<dbReference type="InterPro" id="IPR005174">
    <property type="entry name" value="KIB1-4_b-propeller"/>
</dbReference>
<protein>
    <recommendedName>
        <fullName evidence="1">KIB1-4 beta-propeller domain-containing protein</fullName>
    </recommendedName>
</protein>
<proteinExistence type="predicted"/>
<dbReference type="PANTHER" id="PTHR33800">
    <property type="entry name" value="OS06G0113600 PROTEIN"/>
    <property type="match status" value="1"/>
</dbReference>
<reference evidence="2" key="1">
    <citation type="journal article" date="2013" name="Nature">
        <title>Draft genome of the wheat A-genome progenitor Triticum urartu.</title>
        <authorList>
            <person name="Ling H.Q."/>
            <person name="Zhao S."/>
            <person name="Liu D."/>
            <person name="Wang J."/>
            <person name="Sun H."/>
            <person name="Zhang C."/>
            <person name="Fan H."/>
            <person name="Li D."/>
            <person name="Dong L."/>
            <person name="Tao Y."/>
            <person name="Gao C."/>
            <person name="Wu H."/>
            <person name="Li Y."/>
            <person name="Cui Y."/>
            <person name="Guo X."/>
            <person name="Zheng S."/>
            <person name="Wang B."/>
            <person name="Yu K."/>
            <person name="Liang Q."/>
            <person name="Yang W."/>
            <person name="Lou X."/>
            <person name="Chen J."/>
            <person name="Feng M."/>
            <person name="Jian J."/>
            <person name="Zhang X."/>
            <person name="Luo G."/>
            <person name="Jiang Y."/>
            <person name="Liu J."/>
            <person name="Wang Z."/>
            <person name="Sha Y."/>
            <person name="Zhang B."/>
            <person name="Wu H."/>
            <person name="Tang D."/>
            <person name="Shen Q."/>
            <person name="Xue P."/>
            <person name="Zou S."/>
            <person name="Wang X."/>
            <person name="Liu X."/>
            <person name="Wang F."/>
            <person name="Yang Y."/>
            <person name="An X."/>
            <person name="Dong Z."/>
            <person name="Zhang K."/>
            <person name="Zhang X."/>
            <person name="Luo M.C."/>
            <person name="Dvorak J."/>
            <person name="Tong Y."/>
            <person name="Wang J."/>
            <person name="Yang H."/>
            <person name="Li Z."/>
            <person name="Wang D."/>
            <person name="Zhang A."/>
            <person name="Wang J."/>
        </authorList>
    </citation>
    <scope>NUCLEOTIDE SEQUENCE</scope>
</reference>
<gene>
    <name evidence="2" type="ORF">TRIUR3_14984</name>
</gene>
<dbReference type="Pfam" id="PF03478">
    <property type="entry name" value="Beta-prop_KIB1-4"/>
    <property type="match status" value="1"/>
</dbReference>
<dbReference type="PANTHER" id="PTHR33800:SF1">
    <property type="entry name" value="OS02G0698100 PROTEIN"/>
    <property type="match status" value="1"/>
</dbReference>
<dbReference type="Pfam" id="PF04827">
    <property type="entry name" value="Plant_tran"/>
    <property type="match status" value="1"/>
</dbReference>
<sequence length="434" mass="48353">MGYNPSDMARSFGFIQDGCQGIDHHVERKGEQRVPLSYPTQGEPGTNLLQFPENEVGDAVIERLHPWLIQGEAPPCNYSVNGHNYSMGYYIADGIYPSWATLVKTIPCPKGTGPILKRPYQMPANDLEEIKKQIKELLEKEMDDIPLRDTVPLEAIQLDSDLTYEEKPIKTLEFASRVTRSKGATLLSASRGHLILLRRGSFNSLHLVDALTGAERRALQLPSPHFPYHYAALTPSHLLLFHSMHAFFSLPFPEHPSPNNNNARPDWTKHALPRAASIVTTVIEFRGRVLGLTDRAQILEFHLGGAPSNQAARLLPTTGLPDATRFDRLQFGPHLVAAGDRLLLVLFMFEANLAPLVFRAPRVNKIGVYALDWARMIWEEVDNIGAYTLFVDIAGRSTVACVDVGNCGVEENRVYVGVPNSRAWRRPLPPGSTQ</sequence>
<feature type="domain" description="KIB1-4 beta-propeller" evidence="1">
    <location>
        <begin position="176"/>
        <end position="416"/>
    </location>
</feature>
<accession>M7YW26</accession>
<evidence type="ECO:0000259" key="1">
    <source>
        <dbReference type="Pfam" id="PF03478"/>
    </source>
</evidence>
<dbReference type="AlphaFoldDB" id="M7YW26"/>
<dbReference type="EMBL" id="KD221320">
    <property type="protein sequence ID" value="EMS51336.1"/>
    <property type="molecule type" value="Genomic_DNA"/>
</dbReference>
<name>M7YW26_TRIUA</name>
<dbReference type="InterPro" id="IPR006912">
    <property type="entry name" value="Harbinger_derived_prot"/>
</dbReference>
<evidence type="ECO:0000313" key="2">
    <source>
        <dbReference type="EMBL" id="EMS51336.1"/>
    </source>
</evidence>
<organism evidence="2">
    <name type="scientific">Triticum urartu</name>
    <name type="common">Red wild einkorn</name>
    <name type="synonym">Crithodium urartu</name>
    <dbReference type="NCBI Taxonomy" id="4572"/>
    <lineage>
        <taxon>Eukaryota</taxon>
        <taxon>Viridiplantae</taxon>
        <taxon>Streptophyta</taxon>
        <taxon>Embryophyta</taxon>
        <taxon>Tracheophyta</taxon>
        <taxon>Spermatophyta</taxon>
        <taxon>Magnoliopsida</taxon>
        <taxon>Liliopsida</taxon>
        <taxon>Poales</taxon>
        <taxon>Poaceae</taxon>
        <taxon>BOP clade</taxon>
        <taxon>Pooideae</taxon>
        <taxon>Triticodae</taxon>
        <taxon>Triticeae</taxon>
        <taxon>Triticinae</taxon>
        <taxon>Triticum</taxon>
    </lineage>
</organism>
<dbReference type="eggNOG" id="ENOG502SP5Q">
    <property type="taxonomic scope" value="Eukaryota"/>
</dbReference>